<evidence type="ECO:0000256" key="2">
    <source>
        <dbReference type="ARBA" id="ARBA00004389"/>
    </source>
</evidence>
<keyword evidence="3" id="KW-1003">Cell membrane</keyword>
<reference evidence="12" key="1">
    <citation type="journal article" date="2012" name="Nat. Commun.">
        <title>The genome of Prunus mume.</title>
        <authorList>
            <person name="Zhang Q."/>
            <person name="Chen W."/>
            <person name="Sun L."/>
            <person name="Zhao F."/>
            <person name="Huang B."/>
            <person name="Yang W."/>
            <person name="Tao Y."/>
            <person name="Wang J."/>
            <person name="Yuan Z."/>
            <person name="Fan G."/>
            <person name="Xing Z."/>
            <person name="Han C."/>
            <person name="Pan H."/>
            <person name="Zhong X."/>
            <person name="Shi W."/>
            <person name="Liang X."/>
            <person name="Du D."/>
            <person name="Sun F."/>
            <person name="Xu Z."/>
            <person name="Hao R."/>
            <person name="Lv T."/>
            <person name="Lv Y."/>
            <person name="Zheng Z."/>
            <person name="Sun M."/>
            <person name="Luo L."/>
            <person name="Cai M."/>
            <person name="Gao Y."/>
            <person name="Wang J."/>
            <person name="Yin Y."/>
            <person name="Xu X."/>
            <person name="Cheng T."/>
            <person name="Wang J."/>
        </authorList>
    </citation>
    <scope>NUCLEOTIDE SEQUENCE [LARGE SCALE GENOMIC DNA]</scope>
</reference>
<proteinExistence type="inferred from homology"/>
<feature type="coiled-coil region" evidence="10">
    <location>
        <begin position="252"/>
        <end position="307"/>
    </location>
</feature>
<keyword evidence="6" id="KW-1133">Transmembrane helix</keyword>
<evidence type="ECO:0000256" key="11">
    <source>
        <dbReference type="SAM" id="MobiDB-lite"/>
    </source>
</evidence>
<keyword evidence="5" id="KW-0256">Endoplasmic reticulum</keyword>
<evidence type="ECO:0000256" key="5">
    <source>
        <dbReference type="ARBA" id="ARBA00022824"/>
    </source>
</evidence>
<keyword evidence="4" id="KW-0812">Transmembrane</keyword>
<dbReference type="GeneID" id="107880468"/>
<evidence type="ECO:0000256" key="10">
    <source>
        <dbReference type="SAM" id="Coils"/>
    </source>
</evidence>
<keyword evidence="8" id="KW-0472">Membrane</keyword>
<feature type="compositionally biased region" description="Polar residues" evidence="11">
    <location>
        <begin position="1"/>
        <end position="11"/>
    </location>
</feature>
<accession>A0ABM1LJA3</accession>
<dbReference type="PANTHER" id="PTHR32219:SF16">
    <property type="entry name" value="CORE-2_I-BRANCHING BETA-1,6-N-ACETYLGLUCOSAMINYLTRANSFERASE FAMILY PROTEIN"/>
    <property type="match status" value="1"/>
</dbReference>
<evidence type="ECO:0000256" key="1">
    <source>
        <dbReference type="ARBA" id="ARBA00004162"/>
    </source>
</evidence>
<keyword evidence="7 10" id="KW-0175">Coiled coil</keyword>
<comment type="subcellular location">
    <subcellularLocation>
        <location evidence="1">Cell membrane</location>
        <topology evidence="1">Single-pass membrane protein</topology>
    </subcellularLocation>
    <subcellularLocation>
        <location evidence="2">Endoplasmic reticulum membrane</location>
        <topology evidence="2">Single-pass membrane protein</topology>
    </subcellularLocation>
</comment>
<reference evidence="13" key="2">
    <citation type="submission" date="2025-08" db="UniProtKB">
        <authorList>
            <consortium name="RefSeq"/>
        </authorList>
    </citation>
    <scope>IDENTIFICATION</scope>
</reference>
<feature type="region of interest" description="Disordered" evidence="11">
    <location>
        <begin position="1"/>
        <end position="23"/>
    </location>
</feature>
<evidence type="ECO:0000256" key="6">
    <source>
        <dbReference type="ARBA" id="ARBA00022989"/>
    </source>
</evidence>
<comment type="similarity">
    <text evidence="9">Belongs to the plant Proton pump-interactor protein family.</text>
</comment>
<name>A0ABM1LJA3_PRUMU</name>
<evidence type="ECO:0000256" key="8">
    <source>
        <dbReference type="ARBA" id="ARBA00023136"/>
    </source>
</evidence>
<dbReference type="Proteomes" id="UP000694861">
    <property type="component" value="Linkage group LG2"/>
</dbReference>
<evidence type="ECO:0000256" key="3">
    <source>
        <dbReference type="ARBA" id="ARBA00022475"/>
    </source>
</evidence>
<evidence type="ECO:0000256" key="7">
    <source>
        <dbReference type="ARBA" id="ARBA00023054"/>
    </source>
</evidence>
<evidence type="ECO:0000256" key="9">
    <source>
        <dbReference type="ARBA" id="ARBA00038080"/>
    </source>
</evidence>
<gene>
    <name evidence="13" type="primary">LOC107880468</name>
</gene>
<dbReference type="RefSeq" id="XP_016647480.1">
    <property type="nucleotide sequence ID" value="XM_016791994.1"/>
</dbReference>
<keyword evidence="12" id="KW-1185">Reference proteome</keyword>
<sequence length="334" mass="38491">MEELEANSTQMAPVPESAGDNNRLQEVSGLIKDAADEELNLKARIEGAEKLLAKTRQDKLELTEGIAQRVCDRSSTLLPRLENLNWHETELGYFLARERKKMNILQLFLLGFANKAHQGKPIKPCLPGEEIAKHKLNFRMGHGTNSLAEEKQLLKQIIVSPKEIYVSPKEGVGSFSSLENEYYVLSKSSWWLIQRLYHTTQRKIVQYHLRQIHQLKWRRESLAVLLLRQWDELIAAANAAAKGKIWDFLGSKKSLLEQIKKTVKEIDGLTELLLAVRQKIKQVEKELKVIEKDIESLQQKLQSMDQRKGEAHQCILKQRKQLLTKKKKTEKTTE</sequence>
<protein>
    <submittedName>
        <fullName evidence="13">Uncharacterized protein LOC107880468</fullName>
    </submittedName>
</protein>
<evidence type="ECO:0000313" key="13">
    <source>
        <dbReference type="RefSeq" id="XP_016647480.1"/>
    </source>
</evidence>
<dbReference type="InterPro" id="IPR055282">
    <property type="entry name" value="PPI1-4"/>
</dbReference>
<organism evidence="12 13">
    <name type="scientific">Prunus mume</name>
    <name type="common">Japanese apricot</name>
    <name type="synonym">Armeniaca mume</name>
    <dbReference type="NCBI Taxonomy" id="102107"/>
    <lineage>
        <taxon>Eukaryota</taxon>
        <taxon>Viridiplantae</taxon>
        <taxon>Streptophyta</taxon>
        <taxon>Embryophyta</taxon>
        <taxon>Tracheophyta</taxon>
        <taxon>Spermatophyta</taxon>
        <taxon>Magnoliopsida</taxon>
        <taxon>eudicotyledons</taxon>
        <taxon>Gunneridae</taxon>
        <taxon>Pentapetalae</taxon>
        <taxon>rosids</taxon>
        <taxon>fabids</taxon>
        <taxon>Rosales</taxon>
        <taxon>Rosaceae</taxon>
        <taxon>Amygdaloideae</taxon>
        <taxon>Amygdaleae</taxon>
        <taxon>Prunus</taxon>
    </lineage>
</organism>
<dbReference type="PANTHER" id="PTHR32219">
    <property type="entry name" value="RNA-BINDING PROTEIN YLMH-RELATED"/>
    <property type="match status" value="1"/>
</dbReference>
<evidence type="ECO:0000256" key="4">
    <source>
        <dbReference type="ARBA" id="ARBA00022692"/>
    </source>
</evidence>
<evidence type="ECO:0000313" key="12">
    <source>
        <dbReference type="Proteomes" id="UP000694861"/>
    </source>
</evidence>
<feature type="coiled-coil region" evidence="10">
    <location>
        <begin position="31"/>
        <end position="58"/>
    </location>
</feature>